<name>A0ABC8QY71_9AQUA</name>
<dbReference type="GO" id="GO:0019145">
    <property type="term" value="F:aminobutyraldehyde dehydrogenase (NAD+) activity"/>
    <property type="evidence" value="ECO:0007669"/>
    <property type="project" value="UniProtKB-ARBA"/>
</dbReference>
<comment type="similarity">
    <text evidence="1">Belongs to the aldehyde dehydrogenase family.</text>
</comment>
<sequence length="123" mass="13461">MFREPIGVVGLITPWNYPLLMVSWKVAPALAAGYTAILKSSELKFVTCVELVEVCKEVGLPSGFLNILTRLGPEAGAPLTSHPHVEKLAFTRSSATRSKIITATVQLKHVASFTLWRMSYSCI</sequence>
<dbReference type="EMBL" id="CAUOFW020000834">
    <property type="protein sequence ID" value="CAK9137689.1"/>
    <property type="molecule type" value="Genomic_DNA"/>
</dbReference>
<comment type="caution">
    <text evidence="4">The sequence shown here is derived from an EMBL/GenBank/DDBJ whole genome shotgun (WGS) entry which is preliminary data.</text>
</comment>
<organism evidence="4 5">
    <name type="scientific">Ilex paraguariensis</name>
    <name type="common">yerba mate</name>
    <dbReference type="NCBI Taxonomy" id="185542"/>
    <lineage>
        <taxon>Eukaryota</taxon>
        <taxon>Viridiplantae</taxon>
        <taxon>Streptophyta</taxon>
        <taxon>Embryophyta</taxon>
        <taxon>Tracheophyta</taxon>
        <taxon>Spermatophyta</taxon>
        <taxon>Magnoliopsida</taxon>
        <taxon>eudicotyledons</taxon>
        <taxon>Gunneridae</taxon>
        <taxon>Pentapetalae</taxon>
        <taxon>asterids</taxon>
        <taxon>campanulids</taxon>
        <taxon>Aquifoliales</taxon>
        <taxon>Aquifoliaceae</taxon>
        <taxon>Ilex</taxon>
    </lineage>
</organism>
<reference evidence="4 5" key="1">
    <citation type="submission" date="2024-02" db="EMBL/GenBank/DDBJ databases">
        <authorList>
            <person name="Vignale AGUSTIN F."/>
            <person name="Sosa J E."/>
            <person name="Modenutti C."/>
        </authorList>
    </citation>
    <scope>NUCLEOTIDE SEQUENCE [LARGE SCALE GENOMIC DNA]</scope>
</reference>
<dbReference type="PANTHER" id="PTHR43860:SF2">
    <property type="entry name" value="BETAINE ALDEHYDE DEHYDROGENASE-RELATED"/>
    <property type="match status" value="1"/>
</dbReference>
<evidence type="ECO:0000313" key="4">
    <source>
        <dbReference type="EMBL" id="CAK9137689.1"/>
    </source>
</evidence>
<dbReference type="AlphaFoldDB" id="A0ABC8QY71"/>
<dbReference type="InterPro" id="IPR016162">
    <property type="entry name" value="Ald_DH_N"/>
</dbReference>
<evidence type="ECO:0000313" key="5">
    <source>
        <dbReference type="Proteomes" id="UP001642360"/>
    </source>
</evidence>
<gene>
    <name evidence="4" type="ORF">ILEXP_LOCUS4714</name>
</gene>
<evidence type="ECO:0000256" key="1">
    <source>
        <dbReference type="ARBA" id="ARBA00009986"/>
    </source>
</evidence>
<keyword evidence="5" id="KW-1185">Reference proteome</keyword>
<dbReference type="GO" id="GO:0110095">
    <property type="term" value="P:cellular detoxification of aldehyde"/>
    <property type="evidence" value="ECO:0007669"/>
    <property type="project" value="UniProtKB-ARBA"/>
</dbReference>
<dbReference type="PANTHER" id="PTHR43860">
    <property type="entry name" value="BETAINE ALDEHYDE DEHYDROGENASE"/>
    <property type="match status" value="1"/>
</dbReference>
<dbReference type="Pfam" id="PF00171">
    <property type="entry name" value="Aldedh"/>
    <property type="match status" value="1"/>
</dbReference>
<dbReference type="Proteomes" id="UP001642360">
    <property type="component" value="Unassembled WGS sequence"/>
</dbReference>
<dbReference type="SUPFAM" id="SSF53720">
    <property type="entry name" value="ALDH-like"/>
    <property type="match status" value="1"/>
</dbReference>
<accession>A0ABC8QY71</accession>
<evidence type="ECO:0000256" key="2">
    <source>
        <dbReference type="ARBA" id="ARBA00023027"/>
    </source>
</evidence>
<proteinExistence type="inferred from homology"/>
<keyword evidence="2" id="KW-0520">NAD</keyword>
<dbReference type="InterPro" id="IPR016161">
    <property type="entry name" value="Ald_DH/histidinol_DH"/>
</dbReference>
<protein>
    <recommendedName>
        <fullName evidence="3">Aldehyde dehydrogenase domain-containing protein</fullName>
    </recommendedName>
</protein>
<feature type="domain" description="Aldehyde dehydrogenase" evidence="3">
    <location>
        <begin position="2"/>
        <end position="109"/>
    </location>
</feature>
<dbReference type="InterPro" id="IPR015590">
    <property type="entry name" value="Aldehyde_DH_dom"/>
</dbReference>
<dbReference type="Gene3D" id="3.40.605.10">
    <property type="entry name" value="Aldehyde Dehydrogenase, Chain A, domain 1"/>
    <property type="match status" value="1"/>
</dbReference>
<evidence type="ECO:0000259" key="3">
    <source>
        <dbReference type="Pfam" id="PF00171"/>
    </source>
</evidence>